<accession>A0A5B8LN14</accession>
<dbReference type="PANTHER" id="PTHR22931">
    <property type="entry name" value="PHOSPHOENOLPYRUVATE DIKINASE-RELATED"/>
    <property type="match status" value="1"/>
</dbReference>
<dbReference type="RefSeq" id="WP_146288267.1">
    <property type="nucleotide sequence ID" value="NZ_CP042304.1"/>
</dbReference>
<protein>
    <recommendedName>
        <fullName evidence="1">PEP-utilising enzyme mobile domain-containing protein</fullName>
    </recommendedName>
</protein>
<dbReference type="Gene3D" id="3.50.30.10">
    <property type="entry name" value="Phosphohistidine domain"/>
    <property type="match status" value="1"/>
</dbReference>
<dbReference type="GO" id="GO:0050242">
    <property type="term" value="F:pyruvate, phosphate dikinase activity"/>
    <property type="evidence" value="ECO:0007669"/>
    <property type="project" value="InterPro"/>
</dbReference>
<dbReference type="SUPFAM" id="SSF56059">
    <property type="entry name" value="Glutathione synthetase ATP-binding domain-like"/>
    <property type="match status" value="1"/>
</dbReference>
<dbReference type="Pfam" id="PF00391">
    <property type="entry name" value="PEP-utilizers"/>
    <property type="match status" value="1"/>
</dbReference>
<dbReference type="InterPro" id="IPR008279">
    <property type="entry name" value="PEP-util_enz_mobile_dom"/>
</dbReference>
<organism evidence="2 3">
    <name type="scientific">Devosia ginsengisoli</name>
    <dbReference type="NCBI Taxonomy" id="400770"/>
    <lineage>
        <taxon>Bacteria</taxon>
        <taxon>Pseudomonadati</taxon>
        <taxon>Pseudomonadota</taxon>
        <taxon>Alphaproteobacteria</taxon>
        <taxon>Hyphomicrobiales</taxon>
        <taxon>Devosiaceae</taxon>
        <taxon>Devosia</taxon>
    </lineage>
</organism>
<dbReference type="InterPro" id="IPR036637">
    <property type="entry name" value="Phosphohistidine_dom_sf"/>
</dbReference>
<dbReference type="Proteomes" id="UP000315364">
    <property type="component" value="Chromosome"/>
</dbReference>
<proteinExistence type="predicted"/>
<dbReference type="InterPro" id="IPR010121">
    <property type="entry name" value="Pyruvate_phosphate_dikinase"/>
</dbReference>
<evidence type="ECO:0000313" key="3">
    <source>
        <dbReference type="Proteomes" id="UP000315364"/>
    </source>
</evidence>
<dbReference type="SUPFAM" id="SSF52009">
    <property type="entry name" value="Phosphohistidine domain"/>
    <property type="match status" value="1"/>
</dbReference>
<evidence type="ECO:0000313" key="2">
    <source>
        <dbReference type="EMBL" id="QDZ09456.1"/>
    </source>
</evidence>
<evidence type="ECO:0000259" key="1">
    <source>
        <dbReference type="Pfam" id="PF00391"/>
    </source>
</evidence>
<dbReference type="AlphaFoldDB" id="A0A5B8LN14"/>
<keyword evidence="3" id="KW-1185">Reference proteome</keyword>
<sequence length="464" mass="49200">MFAIAPAMGKANLSASQLKLLSGKARWVFRVGEAGFPTIPTIALTRAAWEALQGERARRETKLRTHWVACLFKLVDKDGRPPALVVRTSAAAHNGGLMPARMGIAAPANPEDSVDPTRPLAKAIKAAFDSYGFGQGWTARPDEDRGKQIVLVQAAADGEIEQFLTRNAVTGAMGPAPVNGAPLPRMSESITALVNLLDAKAGRHMNCLVAIQRGQVQFLSARPVQVTAAAELEAAVDRVNRKVWSAQNAVTRVDPTRLTQLLHPRLKSTDGATPIASGLGVSPGAASGIIVFNPEDAARMRARGKHCILVVNETGPADIEGMKAATGILTARGGMTSHAGVVARITGKPCVAGVRTLSVDTNEMVCRIGDREFRSGDRLTIDGSDGQVYAGQLPLAQPHIGGAIGTLLGWSDASRTIAVRTNAESVEIGEDRAELRRRRHRSGAVRAYVLFARTHGGPAPRHPQ</sequence>
<dbReference type="PANTHER" id="PTHR22931:SF9">
    <property type="entry name" value="PYRUVATE, PHOSPHATE DIKINASE 1, CHLOROPLASTIC"/>
    <property type="match status" value="1"/>
</dbReference>
<dbReference type="EMBL" id="CP042304">
    <property type="protein sequence ID" value="QDZ09456.1"/>
    <property type="molecule type" value="Genomic_DNA"/>
</dbReference>
<name>A0A5B8LN14_9HYPH</name>
<reference evidence="2 3" key="1">
    <citation type="submission" date="2019-07" db="EMBL/GenBank/DDBJ databases">
        <title>Full genome sequence of Devosia sp. Gsoil 520.</title>
        <authorList>
            <person name="Im W.-T."/>
        </authorList>
    </citation>
    <scope>NUCLEOTIDE SEQUENCE [LARGE SCALE GENOMIC DNA]</scope>
    <source>
        <strain evidence="2 3">Gsoil 520</strain>
    </source>
</reference>
<dbReference type="Gene3D" id="1.10.189.10">
    <property type="entry name" value="Pyruvate Phosphate Dikinase, domain 2"/>
    <property type="match status" value="1"/>
</dbReference>
<dbReference type="KEGG" id="dea:FPZ08_01070"/>
<feature type="domain" description="PEP-utilising enzyme mobile" evidence="1">
    <location>
        <begin position="306"/>
        <end position="386"/>
    </location>
</feature>
<dbReference type="OrthoDB" id="9765468at2"/>
<gene>
    <name evidence="2" type="ORF">FPZ08_01070</name>
</gene>